<accession>A0A7X5MZY6</accession>
<keyword evidence="3" id="KW-0804">Transcription</keyword>
<dbReference type="SMART" id="SM00345">
    <property type="entry name" value="HTH_GNTR"/>
    <property type="match status" value="1"/>
</dbReference>
<dbReference type="Gene3D" id="1.20.120.530">
    <property type="entry name" value="GntR ligand-binding domain-like"/>
    <property type="match status" value="1"/>
</dbReference>
<protein>
    <submittedName>
        <fullName evidence="5">FadR family transcriptional regulator</fullName>
    </submittedName>
</protein>
<evidence type="ECO:0000313" key="6">
    <source>
        <dbReference type="Proteomes" id="UP000471082"/>
    </source>
</evidence>
<dbReference type="PANTHER" id="PTHR43537:SF5">
    <property type="entry name" value="UXU OPERON TRANSCRIPTIONAL REGULATOR"/>
    <property type="match status" value="1"/>
</dbReference>
<evidence type="ECO:0000256" key="2">
    <source>
        <dbReference type="ARBA" id="ARBA00023125"/>
    </source>
</evidence>
<dbReference type="Pfam" id="PF00392">
    <property type="entry name" value="GntR"/>
    <property type="match status" value="1"/>
</dbReference>
<organism evidence="5 6">
    <name type="scientific">Xanthomonas perforans</name>
    <dbReference type="NCBI Taxonomy" id="442694"/>
    <lineage>
        <taxon>Bacteria</taxon>
        <taxon>Pseudomonadati</taxon>
        <taxon>Pseudomonadota</taxon>
        <taxon>Gammaproteobacteria</taxon>
        <taxon>Lysobacterales</taxon>
        <taxon>Lysobacteraceae</taxon>
        <taxon>Xanthomonas</taxon>
    </lineage>
</organism>
<dbReference type="InterPro" id="IPR000524">
    <property type="entry name" value="Tscrpt_reg_HTH_GntR"/>
</dbReference>
<dbReference type="InterPro" id="IPR011711">
    <property type="entry name" value="GntR_C"/>
</dbReference>
<dbReference type="PROSITE" id="PS50949">
    <property type="entry name" value="HTH_GNTR"/>
    <property type="match status" value="1"/>
</dbReference>
<dbReference type="InterPro" id="IPR008920">
    <property type="entry name" value="TF_FadR/GntR_C"/>
</dbReference>
<name>A0A7X5MZY6_XANPE</name>
<dbReference type="AlphaFoldDB" id="A0A7X5MZY6"/>
<keyword evidence="1" id="KW-0805">Transcription regulation</keyword>
<gene>
    <name evidence="5" type="ORF">G3W61_22225</name>
</gene>
<dbReference type="GO" id="GO:0003700">
    <property type="term" value="F:DNA-binding transcription factor activity"/>
    <property type="evidence" value="ECO:0007669"/>
    <property type="project" value="InterPro"/>
</dbReference>
<dbReference type="EMBL" id="JAAGYU010000242">
    <property type="protein sequence ID" value="NEL78927.1"/>
    <property type="molecule type" value="Genomic_DNA"/>
</dbReference>
<dbReference type="GO" id="GO:0003677">
    <property type="term" value="F:DNA binding"/>
    <property type="evidence" value="ECO:0007669"/>
    <property type="project" value="UniProtKB-KW"/>
</dbReference>
<evidence type="ECO:0000256" key="1">
    <source>
        <dbReference type="ARBA" id="ARBA00023015"/>
    </source>
</evidence>
<evidence type="ECO:0000259" key="4">
    <source>
        <dbReference type="PROSITE" id="PS50949"/>
    </source>
</evidence>
<dbReference type="SUPFAM" id="SSF48008">
    <property type="entry name" value="GntR ligand-binding domain-like"/>
    <property type="match status" value="1"/>
</dbReference>
<dbReference type="InterPro" id="IPR036390">
    <property type="entry name" value="WH_DNA-bd_sf"/>
</dbReference>
<dbReference type="Gene3D" id="1.10.10.10">
    <property type="entry name" value="Winged helix-like DNA-binding domain superfamily/Winged helix DNA-binding domain"/>
    <property type="match status" value="1"/>
</dbReference>
<dbReference type="PRINTS" id="PR00035">
    <property type="entry name" value="HTHGNTR"/>
</dbReference>
<dbReference type="SMART" id="SM00895">
    <property type="entry name" value="FCD"/>
    <property type="match status" value="1"/>
</dbReference>
<proteinExistence type="predicted"/>
<reference evidence="5 6" key="1">
    <citation type="submission" date="2019-11" db="EMBL/GenBank/DDBJ databases">
        <title>Genome-resolved metagenomics to study the prevalence of co-infection and intraspecific heterogeneity among plant pathogen metapopulations.</title>
        <authorList>
            <person name="Newberry E."/>
            <person name="Bhandari R."/>
            <person name="Kemble J."/>
            <person name="Sikora E."/>
            <person name="Potnis N."/>
        </authorList>
    </citation>
    <scope>NUCLEOTIDE SEQUENCE [LARGE SCALE GENOMIC DNA]</scope>
    <source>
        <strain evidence="5">Xp_Tom_Tuscaloosa_18b</strain>
    </source>
</reference>
<evidence type="ECO:0000313" key="5">
    <source>
        <dbReference type="EMBL" id="NEL78927.1"/>
    </source>
</evidence>
<dbReference type="Proteomes" id="UP000471082">
    <property type="component" value="Unassembled WGS sequence"/>
</dbReference>
<sequence length="219" mass="24188">MVDDDLARLREQVDRVGRTSDRRLPPETRLCAELGISRSRLRTLLKRLEAEGLIWRHVGKGTFAGTRQIATDDASWSQSVSVDDVFNARIVLEPQLAAEAALRAKATDVAAMEQCLAAMAATESFVHWKQLDAKLHRAIAAAAHNPLLTMLHETLRSQMTLGIDARMADIFGAVAEPRRAADVEHAAIVEAVKAHDPVLAEQRMRTHIGSVRQAMFGKR</sequence>
<comment type="caution">
    <text evidence="5">The sequence shown here is derived from an EMBL/GenBank/DDBJ whole genome shotgun (WGS) entry which is preliminary data.</text>
</comment>
<dbReference type="PANTHER" id="PTHR43537">
    <property type="entry name" value="TRANSCRIPTIONAL REGULATOR, GNTR FAMILY"/>
    <property type="match status" value="1"/>
</dbReference>
<keyword evidence="2" id="KW-0238">DNA-binding</keyword>
<dbReference type="SUPFAM" id="SSF46785">
    <property type="entry name" value="Winged helix' DNA-binding domain"/>
    <property type="match status" value="1"/>
</dbReference>
<dbReference type="InterPro" id="IPR036388">
    <property type="entry name" value="WH-like_DNA-bd_sf"/>
</dbReference>
<dbReference type="Pfam" id="PF07729">
    <property type="entry name" value="FCD"/>
    <property type="match status" value="1"/>
</dbReference>
<evidence type="ECO:0000256" key="3">
    <source>
        <dbReference type="ARBA" id="ARBA00023163"/>
    </source>
</evidence>
<feature type="domain" description="HTH gntR-type" evidence="4">
    <location>
        <begin position="1"/>
        <end position="67"/>
    </location>
</feature>